<feature type="compositionally biased region" description="Low complexity" evidence="7">
    <location>
        <begin position="153"/>
        <end position="170"/>
    </location>
</feature>
<sequence>MFLTHIHRHYIHIRYYYCITRHRMSTAMPQRESSDVSSAGSPPAPKRRRRRPARSCEQCRRRKIRCSLGQPCNGCVRARAPMQCSYRDGSPVVVTRSSEVCTSVPAEQAERQGAVTATQRNPEAHHRSPVNRPPQPENSDRTVSNSHSCLSKTIPTPQTSTSAQSSTSIPPFTPRLRHVPEKTKLFGQTHWLHTAEKFPVSGNFHPVEIEPSWEDAKSDFYDALKEARILRFGLKKQNFPTLDQPIQDLRETLPSKVVCDELIACYLRTFEPLYRIVHIPSFQREYDRIWAGEETQAVPAISLVRLTLILALGTTFANFDTEEEMNQLWRLAQTWVQNAQWWLTGPNEKTTYNLDGLQIFCLLIIARQSTFNCRGATSWLSSGSLLRAAITMGLHRDPKLFVGLTLFQREFRARLWATVLELAVQSCLDLGLPLQLSEQDFDASIPSNYDDSDLESTSPGAPKPMDKFTDSYLQIMLAKSLPLRVEVIGLLNDFRQEKTYEKALALGSQLRTACRDVAAFFHSTQHNPMNIRKGSSIEANEFHRKLLDIHLRRFVMFLHRDFMLQARTDPRFYLSRKVCVESALVIASGSKGADFSLPMQVWDDLSRLSFVGRGLFKCALSFDAMLILALEIITELQDESTPTHEPDILSEMAKATRSPMIKTLEEIYVQLRCMIVRGNLSLKRLLFSNAHLAHIRALEAGHPVKPAVHETVTSTLRDCVAMLRDIQAVTTPHESAITSDSLSSDFLGTDIFSNSNLIEWDISDLLGFPTVSKDGQSQWPVMD</sequence>
<feature type="domain" description="Zn(2)-C6 fungal-type" evidence="8">
    <location>
        <begin position="55"/>
        <end position="86"/>
    </location>
</feature>
<dbReference type="GO" id="GO:0000978">
    <property type="term" value="F:RNA polymerase II cis-regulatory region sequence-specific DNA binding"/>
    <property type="evidence" value="ECO:0007669"/>
    <property type="project" value="TreeGrafter"/>
</dbReference>
<dbReference type="AlphaFoldDB" id="W9IJG8"/>
<evidence type="ECO:0000259" key="8">
    <source>
        <dbReference type="PROSITE" id="PS50048"/>
    </source>
</evidence>
<dbReference type="Pfam" id="PF04082">
    <property type="entry name" value="Fungal_trans"/>
    <property type="match status" value="1"/>
</dbReference>
<dbReference type="GO" id="GO:0001228">
    <property type="term" value="F:DNA-binding transcription activator activity, RNA polymerase II-specific"/>
    <property type="evidence" value="ECO:0007669"/>
    <property type="project" value="TreeGrafter"/>
</dbReference>
<accession>W9IJG8</accession>
<reference evidence="9 10" key="1">
    <citation type="submission" date="2011-06" db="EMBL/GenBank/DDBJ databases">
        <title>The Genome Sequence of Fusarium oxysporum FOSC 3-a.</title>
        <authorList>
            <consortium name="The Broad Institute Genome Sequencing Platform"/>
            <person name="Ma L.-J."/>
            <person name="Gale L.R."/>
            <person name="Schwartz D.C."/>
            <person name="Zhou S."/>
            <person name="Corby-Kistler H."/>
            <person name="Young S.K."/>
            <person name="Zeng Q."/>
            <person name="Gargeya S."/>
            <person name="Fitzgerald M."/>
            <person name="Haas B."/>
            <person name="Abouelleil A."/>
            <person name="Alvarado L."/>
            <person name="Arachchi H.M."/>
            <person name="Berlin A."/>
            <person name="Brown A."/>
            <person name="Chapman S.B."/>
            <person name="Chen Z."/>
            <person name="Dunbar C."/>
            <person name="Freedman E."/>
            <person name="Gearin G."/>
            <person name="Gellesch M."/>
            <person name="Goldberg J."/>
            <person name="Griggs A."/>
            <person name="Gujja S."/>
            <person name="Heiman D."/>
            <person name="Howarth C."/>
            <person name="Larson L."/>
            <person name="Lui A."/>
            <person name="MacDonald P.J.P."/>
            <person name="Mehta T."/>
            <person name="Montmayeur A."/>
            <person name="Murphy C."/>
            <person name="Neiman D."/>
            <person name="Pearson M."/>
            <person name="Priest M."/>
            <person name="Roberts A."/>
            <person name="Saif S."/>
            <person name="Shea T."/>
            <person name="Shenoy N."/>
            <person name="Sisk P."/>
            <person name="Stolte C."/>
            <person name="Sykes S."/>
            <person name="Wortman J."/>
            <person name="Nusbaum C."/>
            <person name="Birren B."/>
        </authorList>
    </citation>
    <scope>NUCLEOTIDE SEQUENCE [LARGE SCALE GENOMIC DNA]</scope>
    <source>
        <strain evidence="10">FOSC 3-a</strain>
    </source>
</reference>
<dbReference type="PROSITE" id="PS50048">
    <property type="entry name" value="ZN2_CY6_FUNGAL_2"/>
    <property type="match status" value="1"/>
</dbReference>
<evidence type="ECO:0000313" key="10">
    <source>
        <dbReference type="Proteomes" id="UP000030753"/>
    </source>
</evidence>
<dbReference type="Gene3D" id="4.10.240.10">
    <property type="entry name" value="Zn(2)-C6 fungal-type DNA-binding domain"/>
    <property type="match status" value="1"/>
</dbReference>
<evidence type="ECO:0000256" key="1">
    <source>
        <dbReference type="ARBA" id="ARBA00022723"/>
    </source>
</evidence>
<gene>
    <name evidence="9" type="ORF">FOYG_06357</name>
</gene>
<organism evidence="9 10">
    <name type="scientific">Fusarium oxysporum NRRL 32931</name>
    <dbReference type="NCBI Taxonomy" id="660029"/>
    <lineage>
        <taxon>Eukaryota</taxon>
        <taxon>Fungi</taxon>
        <taxon>Dikarya</taxon>
        <taxon>Ascomycota</taxon>
        <taxon>Pezizomycotina</taxon>
        <taxon>Sordariomycetes</taxon>
        <taxon>Hypocreomycetidae</taxon>
        <taxon>Hypocreales</taxon>
        <taxon>Nectriaceae</taxon>
        <taxon>Fusarium</taxon>
        <taxon>Fusarium oxysporum species complex</taxon>
    </lineage>
</organism>
<evidence type="ECO:0000256" key="6">
    <source>
        <dbReference type="ARBA" id="ARBA00023242"/>
    </source>
</evidence>
<dbReference type="GO" id="GO:0008270">
    <property type="term" value="F:zinc ion binding"/>
    <property type="evidence" value="ECO:0007669"/>
    <property type="project" value="InterPro"/>
</dbReference>
<protein>
    <recommendedName>
        <fullName evidence="8">Zn(2)-C6 fungal-type domain-containing protein</fullName>
    </recommendedName>
</protein>
<dbReference type="InterPro" id="IPR036864">
    <property type="entry name" value="Zn2-C6_fun-type_DNA-bd_sf"/>
</dbReference>
<keyword evidence="3" id="KW-0805">Transcription regulation</keyword>
<proteinExistence type="predicted"/>
<dbReference type="InterPro" id="IPR007219">
    <property type="entry name" value="XnlR_reg_dom"/>
</dbReference>
<dbReference type="SMART" id="SM00906">
    <property type="entry name" value="Fungal_trans"/>
    <property type="match status" value="1"/>
</dbReference>
<dbReference type="PANTHER" id="PTHR31944">
    <property type="entry name" value="HEME-RESPONSIVE ZINC FINGER TRANSCRIPTION FACTOR HAP1"/>
    <property type="match status" value="1"/>
</dbReference>
<dbReference type="Proteomes" id="UP000030753">
    <property type="component" value="Unassembled WGS sequence"/>
</dbReference>
<dbReference type="SUPFAM" id="SSF57701">
    <property type="entry name" value="Zn2/Cys6 DNA-binding domain"/>
    <property type="match status" value="1"/>
</dbReference>
<evidence type="ECO:0000313" key="9">
    <source>
        <dbReference type="EMBL" id="EWY92974.1"/>
    </source>
</evidence>
<keyword evidence="2" id="KW-0862">Zinc</keyword>
<dbReference type="EMBL" id="JH717842">
    <property type="protein sequence ID" value="EWY92974.1"/>
    <property type="molecule type" value="Genomic_DNA"/>
</dbReference>
<keyword evidence="1" id="KW-0479">Metal-binding</keyword>
<evidence type="ECO:0000256" key="7">
    <source>
        <dbReference type="SAM" id="MobiDB-lite"/>
    </source>
</evidence>
<dbReference type="CDD" id="cd12148">
    <property type="entry name" value="fungal_TF_MHR"/>
    <property type="match status" value="1"/>
</dbReference>
<evidence type="ECO:0000256" key="4">
    <source>
        <dbReference type="ARBA" id="ARBA00023125"/>
    </source>
</evidence>
<keyword evidence="6" id="KW-0539">Nucleus</keyword>
<evidence type="ECO:0000256" key="3">
    <source>
        <dbReference type="ARBA" id="ARBA00023015"/>
    </source>
</evidence>
<dbReference type="Pfam" id="PF00172">
    <property type="entry name" value="Zn_clus"/>
    <property type="match status" value="1"/>
</dbReference>
<name>W9IJG8_FUSOX</name>
<feature type="region of interest" description="Disordered" evidence="7">
    <location>
        <begin position="27"/>
        <end position="56"/>
    </location>
</feature>
<feature type="compositionally biased region" description="Polar residues" evidence="7">
    <location>
        <begin position="141"/>
        <end position="151"/>
    </location>
</feature>
<dbReference type="PANTHER" id="PTHR31944:SF129">
    <property type="entry name" value="ASPYRIDONES CLUSTER REGULATOR APDR-RELATED"/>
    <property type="match status" value="1"/>
</dbReference>
<feature type="region of interest" description="Disordered" evidence="7">
    <location>
        <begin position="103"/>
        <end position="175"/>
    </location>
</feature>
<dbReference type="PROSITE" id="PS00463">
    <property type="entry name" value="ZN2_CY6_FUNGAL_1"/>
    <property type="match status" value="1"/>
</dbReference>
<dbReference type="OrthoDB" id="4337792at2759"/>
<dbReference type="CDD" id="cd00067">
    <property type="entry name" value="GAL4"/>
    <property type="match status" value="1"/>
</dbReference>
<evidence type="ECO:0000256" key="2">
    <source>
        <dbReference type="ARBA" id="ARBA00022833"/>
    </source>
</evidence>
<evidence type="ECO:0000256" key="5">
    <source>
        <dbReference type="ARBA" id="ARBA00023163"/>
    </source>
</evidence>
<dbReference type="GO" id="GO:0006351">
    <property type="term" value="P:DNA-templated transcription"/>
    <property type="evidence" value="ECO:0007669"/>
    <property type="project" value="InterPro"/>
</dbReference>
<keyword evidence="5" id="KW-0804">Transcription</keyword>
<keyword evidence="4" id="KW-0238">DNA-binding</keyword>
<dbReference type="GO" id="GO:0005634">
    <property type="term" value="C:nucleus"/>
    <property type="evidence" value="ECO:0007669"/>
    <property type="project" value="TreeGrafter"/>
</dbReference>
<dbReference type="SMART" id="SM00066">
    <property type="entry name" value="GAL4"/>
    <property type="match status" value="1"/>
</dbReference>
<dbReference type="InterPro" id="IPR001138">
    <property type="entry name" value="Zn2Cys6_DnaBD"/>
</dbReference>
<dbReference type="InterPro" id="IPR051430">
    <property type="entry name" value="Fungal_TF_Env_Response"/>
</dbReference>
<dbReference type="HOGENOM" id="CLU_007091_3_2_1"/>